<dbReference type="Proteomes" id="UP000326169">
    <property type="component" value="Unassembled WGS sequence"/>
</dbReference>
<keyword evidence="1" id="KW-0121">Carboxypeptidase</keyword>
<dbReference type="Pfam" id="PF00912">
    <property type="entry name" value="Transgly"/>
    <property type="match status" value="1"/>
</dbReference>
<evidence type="ECO:0000259" key="9">
    <source>
        <dbReference type="Pfam" id="PF00905"/>
    </source>
</evidence>
<keyword evidence="6" id="KW-0511">Multifunctional enzyme</keyword>
<dbReference type="InterPro" id="IPR001460">
    <property type="entry name" value="PCN-bd_Tpept"/>
</dbReference>
<evidence type="ECO:0000256" key="2">
    <source>
        <dbReference type="ARBA" id="ARBA00022670"/>
    </source>
</evidence>
<evidence type="ECO:0000256" key="6">
    <source>
        <dbReference type="ARBA" id="ARBA00023268"/>
    </source>
</evidence>
<evidence type="ECO:0000256" key="8">
    <source>
        <dbReference type="ARBA" id="ARBA00049902"/>
    </source>
</evidence>
<keyword evidence="2" id="KW-0645">Protease</keyword>
<dbReference type="InterPro" id="IPR050396">
    <property type="entry name" value="Glycosyltr_51/Transpeptidase"/>
</dbReference>
<sequence>MSLTNVTVRGRQRLESPPSGLFDFIQSVSKVTAGTILGTTMLASSVVAGGLVGLAVSFRNLPDVRVLQNYIPTETTHIYDIEGRHLASLHDEANREVVSLDEISPHAKRAVLAIEDSHFYDHRGIYPTGIVRAMLANLERGKTVEGGSTITMQLVKNLFLSPSRTISRKAAEAVMAIRLEQILDKDEILELYLNQVYWGHNLYGIETASQSYFNKPASELKLSEAAMIAGLISAPEDYSPFANYQLAKQRQAQVLNRMVELNWITPEEAAEARKEPLLVGRITSFRTSELPYVTEAVVQELTREFGRDAVLKGGMRVQTTIDLNFQRMAERTVREWHDRLYYRGVYRDRNNGQIALAAVDPTTHFVKAMVGGSDYNKSQFNRAIQAQRQPGSAFKPFVYYAAFATGRYAPSTIVQDTPVSYRDGSGFYSPRNYGGGFSGAVTIRSALETSLNIPAVKLGQSVGLNQVIEICRLLGITSPMEPVISLPLGSVDLTPMEMAASFATFANDGWHSDPTFIVQVTDSQGNVLLDNTPSPRLVLNQWAVASLNDVLQGVITSGTATSARLGRPAAGKTGTTSSERDVWFVGYTPHLSTAVWVGNDDFTRLARGVTGGTVAAPVWRDFMSRASVGKPQTGFTPASNFPRP</sequence>
<dbReference type="InterPro" id="IPR023346">
    <property type="entry name" value="Lysozyme-like_dom_sf"/>
</dbReference>
<dbReference type="SUPFAM" id="SSF53955">
    <property type="entry name" value="Lysozyme-like"/>
    <property type="match status" value="1"/>
</dbReference>
<keyword evidence="5" id="KW-0378">Hydrolase</keyword>
<dbReference type="InterPro" id="IPR012338">
    <property type="entry name" value="Beta-lactam/transpept-like"/>
</dbReference>
<dbReference type="PANTHER" id="PTHR32282:SF33">
    <property type="entry name" value="PEPTIDOGLYCAN GLYCOSYLTRANSFERASE"/>
    <property type="match status" value="1"/>
</dbReference>
<dbReference type="InterPro" id="IPR001264">
    <property type="entry name" value="Glyco_trans_51"/>
</dbReference>
<comment type="catalytic activity">
    <reaction evidence="8">
        <text>[GlcNAc-(1-&gt;4)-Mur2Ac(oyl-L-Ala-gamma-D-Glu-L-Lys-D-Ala-D-Ala)](n)-di-trans,octa-cis-undecaprenyl diphosphate + beta-D-GlcNAc-(1-&gt;4)-Mur2Ac(oyl-L-Ala-gamma-D-Glu-L-Lys-D-Ala-D-Ala)-di-trans,octa-cis-undecaprenyl diphosphate = [GlcNAc-(1-&gt;4)-Mur2Ac(oyl-L-Ala-gamma-D-Glu-L-Lys-D-Ala-D-Ala)](n+1)-di-trans,octa-cis-undecaprenyl diphosphate + di-trans,octa-cis-undecaprenyl diphosphate + H(+)</text>
        <dbReference type="Rhea" id="RHEA:23708"/>
        <dbReference type="Rhea" id="RHEA-COMP:9602"/>
        <dbReference type="Rhea" id="RHEA-COMP:9603"/>
        <dbReference type="ChEBI" id="CHEBI:15378"/>
        <dbReference type="ChEBI" id="CHEBI:58405"/>
        <dbReference type="ChEBI" id="CHEBI:60033"/>
        <dbReference type="ChEBI" id="CHEBI:78435"/>
        <dbReference type="EC" id="2.4.99.28"/>
    </reaction>
</comment>
<evidence type="ECO:0000259" key="10">
    <source>
        <dbReference type="Pfam" id="PF00912"/>
    </source>
</evidence>
<keyword evidence="3" id="KW-0328">Glycosyltransferase</keyword>
<evidence type="ECO:0000256" key="7">
    <source>
        <dbReference type="ARBA" id="ARBA00034000"/>
    </source>
</evidence>
<evidence type="ECO:0000313" key="12">
    <source>
        <dbReference type="Proteomes" id="UP000326169"/>
    </source>
</evidence>
<organism evidence="11 12">
    <name type="scientific">Limnospira platensis NIES-46</name>
    <dbReference type="NCBI Taxonomy" id="1236695"/>
    <lineage>
        <taxon>Bacteria</taxon>
        <taxon>Bacillati</taxon>
        <taxon>Cyanobacteriota</taxon>
        <taxon>Cyanophyceae</taxon>
        <taxon>Oscillatoriophycideae</taxon>
        <taxon>Oscillatoriales</taxon>
        <taxon>Sirenicapillariaceae</taxon>
        <taxon>Limnospira</taxon>
    </lineage>
</organism>
<dbReference type="PANTHER" id="PTHR32282">
    <property type="entry name" value="BINDING PROTEIN TRANSPEPTIDASE, PUTATIVE-RELATED"/>
    <property type="match status" value="1"/>
</dbReference>
<evidence type="ECO:0000256" key="5">
    <source>
        <dbReference type="ARBA" id="ARBA00022801"/>
    </source>
</evidence>
<dbReference type="Gene3D" id="3.40.710.10">
    <property type="entry name" value="DD-peptidase/beta-lactamase superfamily"/>
    <property type="match status" value="1"/>
</dbReference>
<protein>
    <submittedName>
        <fullName evidence="11">Penicillin-binding protein</fullName>
    </submittedName>
</protein>
<comment type="catalytic activity">
    <reaction evidence="7">
        <text>Preferential cleavage: (Ac)2-L-Lys-D-Ala-|-D-Ala. Also transpeptidation of peptidyl-alanyl moieties that are N-acyl substituents of D-alanine.</text>
        <dbReference type="EC" id="3.4.16.4"/>
    </reaction>
</comment>
<keyword evidence="12" id="KW-1185">Reference proteome</keyword>
<evidence type="ECO:0000256" key="1">
    <source>
        <dbReference type="ARBA" id="ARBA00022645"/>
    </source>
</evidence>
<evidence type="ECO:0000313" key="11">
    <source>
        <dbReference type="EMBL" id="GCE95804.1"/>
    </source>
</evidence>
<dbReference type="SUPFAM" id="SSF56601">
    <property type="entry name" value="beta-lactamase/transpeptidase-like"/>
    <property type="match status" value="1"/>
</dbReference>
<keyword evidence="4" id="KW-0808">Transferase</keyword>
<feature type="domain" description="Penicillin-binding protein transpeptidase" evidence="9">
    <location>
        <begin position="357"/>
        <end position="623"/>
    </location>
</feature>
<dbReference type="NCBIfam" id="TIGR02074">
    <property type="entry name" value="PBP_1a_fam"/>
    <property type="match status" value="1"/>
</dbReference>
<feature type="domain" description="Glycosyl transferase family 51" evidence="10">
    <location>
        <begin position="83"/>
        <end position="258"/>
    </location>
</feature>
<dbReference type="InterPro" id="IPR036950">
    <property type="entry name" value="PBP_transglycosylase"/>
</dbReference>
<evidence type="ECO:0000256" key="3">
    <source>
        <dbReference type="ARBA" id="ARBA00022676"/>
    </source>
</evidence>
<gene>
    <name evidence="11" type="ORF">NIES46_38700</name>
</gene>
<dbReference type="Gene3D" id="1.10.3810.10">
    <property type="entry name" value="Biosynthetic peptidoglycan transglycosylase-like"/>
    <property type="match status" value="1"/>
</dbReference>
<dbReference type="Pfam" id="PF00905">
    <property type="entry name" value="Transpeptidase"/>
    <property type="match status" value="1"/>
</dbReference>
<comment type="caution">
    <text evidence="11">The sequence shown here is derived from an EMBL/GenBank/DDBJ whole genome shotgun (WGS) entry which is preliminary data.</text>
</comment>
<reference evidence="11 12" key="1">
    <citation type="journal article" date="2019" name="J Genomics">
        <title>The Draft Genome of a Hydrogen-producing Cyanobacterium, Arthrospira platensis NIES-46.</title>
        <authorList>
            <person name="Suzuki S."/>
            <person name="Yamaguchi H."/>
            <person name="Kawachi M."/>
        </authorList>
    </citation>
    <scope>NUCLEOTIDE SEQUENCE [LARGE SCALE GENOMIC DNA]</scope>
    <source>
        <strain evidence="11 12">NIES-46</strain>
    </source>
</reference>
<proteinExistence type="predicted"/>
<name>A0A5M3T8I8_LIMPL</name>
<accession>A0A5M3T8I8</accession>
<evidence type="ECO:0000256" key="4">
    <source>
        <dbReference type="ARBA" id="ARBA00022679"/>
    </source>
</evidence>
<dbReference type="EMBL" id="BIMW01000149">
    <property type="protein sequence ID" value="GCE95804.1"/>
    <property type="molecule type" value="Genomic_DNA"/>
</dbReference>